<dbReference type="Gene3D" id="1.10.3720.10">
    <property type="entry name" value="MetI-like"/>
    <property type="match status" value="1"/>
</dbReference>
<dbReference type="SUPFAM" id="SSF161098">
    <property type="entry name" value="MetI-like"/>
    <property type="match status" value="1"/>
</dbReference>
<comment type="subcellular location">
    <subcellularLocation>
        <location evidence="1">Cell membrane</location>
        <topology evidence="1">Multi-pass membrane protein</topology>
    </subcellularLocation>
</comment>
<organism evidence="7">
    <name type="scientific">Aureimonas frigidaquae</name>
    <dbReference type="NCBI Taxonomy" id="424757"/>
    <lineage>
        <taxon>Bacteria</taxon>
        <taxon>Pseudomonadati</taxon>
        <taxon>Pseudomonadota</taxon>
        <taxon>Alphaproteobacteria</taxon>
        <taxon>Hyphomicrobiales</taxon>
        <taxon>Aurantimonadaceae</taxon>
        <taxon>Aureimonas</taxon>
    </lineage>
</organism>
<dbReference type="RefSeq" id="WP_407638253.1">
    <property type="nucleotide sequence ID" value="NZ_BBWR01000002.1"/>
</dbReference>
<dbReference type="GO" id="GO:0005886">
    <property type="term" value="C:plasma membrane"/>
    <property type="evidence" value="ECO:0007669"/>
    <property type="project" value="UniProtKB-SubCell"/>
</dbReference>
<evidence type="ECO:0000256" key="1">
    <source>
        <dbReference type="ARBA" id="ARBA00004651"/>
    </source>
</evidence>
<dbReference type="InterPro" id="IPR000515">
    <property type="entry name" value="MetI-like"/>
</dbReference>
<dbReference type="EMBL" id="LC066377">
    <property type="protein sequence ID" value="BAT28227.1"/>
    <property type="molecule type" value="Genomic_DNA"/>
</dbReference>
<dbReference type="PANTHER" id="PTHR30614">
    <property type="entry name" value="MEMBRANE COMPONENT OF AMINO ACID ABC TRANSPORTER"/>
    <property type="match status" value="1"/>
</dbReference>
<evidence type="ECO:0000259" key="6">
    <source>
        <dbReference type="Pfam" id="PF00528"/>
    </source>
</evidence>
<protein>
    <recommendedName>
        <fullName evidence="6">ABC transmembrane type-1 domain-containing protein</fullName>
    </recommendedName>
</protein>
<keyword evidence="3 5" id="KW-1133">Transmembrane helix</keyword>
<evidence type="ECO:0000256" key="3">
    <source>
        <dbReference type="ARBA" id="ARBA00022989"/>
    </source>
</evidence>
<name>A0A0P0Z392_9HYPH</name>
<sequence length="110" mass="12077">MTNGQGQAARALDIPAWKAVWYIVLPQAIQKVIPPLTNTGIGIVMNTSLASIVVVSDMLSAGCGAATDPAWPAPYTETYLFVAGVYVVICYGVSRHSLWRETRLRERERR</sequence>
<dbReference type="CDD" id="cd06261">
    <property type="entry name" value="TM_PBP2"/>
    <property type="match status" value="1"/>
</dbReference>
<keyword evidence="4 5" id="KW-0472">Membrane</keyword>
<reference evidence="7" key="1">
    <citation type="journal article" date="2015" name="Proc. Natl. Acad. Sci. U.S.A.">
        <title>Bacterial clade with the ribosomal RNA operon on a small plasmid rather than the chromosome.</title>
        <authorList>
            <person name="Anda M."/>
            <person name="Ohtsubo Y."/>
            <person name="Okubo T."/>
            <person name="Sugawara M."/>
            <person name="Nagata Y."/>
            <person name="Tsuda M."/>
            <person name="Minamisawa K."/>
            <person name="Mitsui H."/>
        </authorList>
    </citation>
    <scope>NUCLEOTIDE SEQUENCE</scope>
    <source>
        <strain evidence="7">JCM 14755</strain>
    </source>
</reference>
<evidence type="ECO:0000256" key="4">
    <source>
        <dbReference type="ARBA" id="ARBA00023136"/>
    </source>
</evidence>
<feature type="transmembrane region" description="Helical" evidence="5">
    <location>
        <begin position="79"/>
        <end position="99"/>
    </location>
</feature>
<feature type="domain" description="ABC transmembrane type-1" evidence="6">
    <location>
        <begin position="7"/>
        <end position="77"/>
    </location>
</feature>
<evidence type="ECO:0000256" key="5">
    <source>
        <dbReference type="SAM" id="Phobius"/>
    </source>
</evidence>
<evidence type="ECO:0000256" key="2">
    <source>
        <dbReference type="ARBA" id="ARBA00022692"/>
    </source>
</evidence>
<dbReference type="GO" id="GO:0055085">
    <property type="term" value="P:transmembrane transport"/>
    <property type="evidence" value="ECO:0007669"/>
    <property type="project" value="InterPro"/>
</dbReference>
<keyword evidence="2 5" id="KW-0812">Transmembrane</keyword>
<dbReference type="InterPro" id="IPR043429">
    <property type="entry name" value="ArtM/GltK/GlnP/TcyL/YhdX-like"/>
</dbReference>
<dbReference type="InterPro" id="IPR035906">
    <property type="entry name" value="MetI-like_sf"/>
</dbReference>
<dbReference type="Pfam" id="PF00528">
    <property type="entry name" value="BPD_transp_1"/>
    <property type="match status" value="1"/>
</dbReference>
<proteinExistence type="predicted"/>
<dbReference type="AlphaFoldDB" id="A0A0P0Z392"/>
<evidence type="ECO:0000313" key="7">
    <source>
        <dbReference type="EMBL" id="BAT28227.1"/>
    </source>
</evidence>
<dbReference type="PANTHER" id="PTHR30614:SF41">
    <property type="entry name" value="INNER MEMBRANE AMINO-ACID ABC TRANSPORTER PERMEASE PROTEIN YHDY"/>
    <property type="match status" value="1"/>
</dbReference>
<accession>A0A0P0Z392</accession>
<dbReference type="GO" id="GO:0006865">
    <property type="term" value="P:amino acid transport"/>
    <property type="evidence" value="ECO:0007669"/>
    <property type="project" value="TreeGrafter"/>
</dbReference>